<proteinExistence type="predicted"/>
<gene>
    <name evidence="2" type="primary">ORF14</name>
</gene>
<accession>X5M206</accession>
<feature type="compositionally biased region" description="Low complexity" evidence="1">
    <location>
        <begin position="1"/>
        <end position="11"/>
    </location>
</feature>
<dbReference type="GeneID" id="19831547"/>
<dbReference type="Proteomes" id="UP000098205">
    <property type="component" value="Segment"/>
</dbReference>
<organism evidence="2 3">
    <name type="scientific">Pigeon adenovirus 1</name>
    <dbReference type="NCBI Taxonomy" id="764030"/>
    <lineage>
        <taxon>Viruses</taxon>
        <taxon>Varidnaviria</taxon>
        <taxon>Bamfordvirae</taxon>
        <taxon>Preplasmiviricota</taxon>
        <taxon>Polisuviricotina</taxon>
        <taxon>Pharingeaviricetes</taxon>
        <taxon>Rowavirales</taxon>
        <taxon>Adenoviridae</taxon>
        <taxon>Aviadenovirus</taxon>
        <taxon>Aviadenovirus columbae</taxon>
        <taxon>Pigeon aviadenovirus A</taxon>
    </lineage>
</organism>
<name>X5M206_9ADEN</name>
<dbReference type="RefSeq" id="YP_009047090.1">
    <property type="nucleotide sequence ID" value="NC_024474.1"/>
</dbReference>
<evidence type="ECO:0000256" key="1">
    <source>
        <dbReference type="SAM" id="MobiDB-lite"/>
    </source>
</evidence>
<feature type="region of interest" description="Disordered" evidence="1">
    <location>
        <begin position="1"/>
        <end position="28"/>
    </location>
</feature>
<sequence length="279" mass="32388">MATPRPSVVLRVRARRSPSPPPRHRDEERDLYDRERLRWYRHPELSYDVLHADPVEDLDDGIHYFHVALRRLFDELPASFLFDLDLLSLLSGAQTVVLDRQLLPLAPFRRATVRVEYLEPLWMIQVVCDCQQPGSVLCECILTLALERWAVRLLRAVSRLAPTPLLPLGWSRSRRRHCRWCHGRAYAVCDFFLNRLPYFPFSKIRVDGVHAYLQLPDYARRSEHFDCLSHLQQRPSDDFPFNLHLSLSAELAGYVVDDDPLLRGDGDAFHPPHPGPSSL</sequence>
<dbReference type="EMBL" id="FN824512">
    <property type="protein sequence ID" value="CDO33892.1"/>
    <property type="molecule type" value="Genomic_DNA"/>
</dbReference>
<reference evidence="2 3" key="2">
    <citation type="journal article" date="2010" name="J. Virol. Methods">
        <title>Classification of fowl adenoviruses by use of phylogenetic analysis and high-resolution melting-curve analysis of the hexon L1 gene region.</title>
        <authorList>
            <person name="Marek A."/>
            <person name="Gunes A."/>
            <person name="Schulz E."/>
            <person name="Hess M."/>
        </authorList>
    </citation>
    <scope>NUCLEOTIDE SEQUENCE [LARGE SCALE GENOMIC DNA]</scope>
    <source>
        <strain evidence="2 3">IDA4</strain>
    </source>
</reference>
<evidence type="ECO:0000313" key="2">
    <source>
        <dbReference type="EMBL" id="CDO33892.1"/>
    </source>
</evidence>
<reference evidence="2 3" key="3">
    <citation type="journal article" date="2014" name="Virology">
        <title>Complete genome sequences of pigeon adenovirus 1 and duck adenovirus 2 extend the number of species within the genus Aviadenovirus.</title>
        <authorList>
            <person name="Marek A."/>
            <person name="Kajan G.L."/>
            <person name="Kosiol C."/>
            <person name="Harrach B."/>
            <person name="Schlotterer C."/>
            <person name="Hess M."/>
        </authorList>
    </citation>
    <scope>NUCLEOTIDE SEQUENCE [LARGE SCALE GENOMIC DNA]</scope>
    <source>
        <strain evidence="2 3">IDA4</strain>
    </source>
</reference>
<reference evidence="2 3" key="1">
    <citation type="journal article" date="1998" name="Avian Pathol.">
        <title>Growth analysis of adenoviruses isolated from pigeons in chicken cells and serological characterization of the isolates.</title>
        <authorList>
            <person name="Hess M."/>
            <person name="Prusas C."/>
            <person name="Monreal G."/>
        </authorList>
    </citation>
    <scope>NUCLEOTIDE SEQUENCE [LARGE SCALE GENOMIC DNA]</scope>
    <source>
        <strain evidence="2 3">IDA4</strain>
    </source>
</reference>
<evidence type="ECO:0000313" key="3">
    <source>
        <dbReference type="Proteomes" id="UP000098205"/>
    </source>
</evidence>
<dbReference type="KEGG" id="vg:19831547"/>
<keyword evidence="3" id="KW-1185">Reference proteome</keyword>
<protein>
    <submittedName>
        <fullName evidence="2">Protein ORF14</fullName>
    </submittedName>
</protein>